<sequence length="330" mass="36849">MLLPSHVEALRCMMVERLWKDSMSIGPLPELMSDIMAYTPEPTLTLDCPMEEILFAEKPALAFAVGNVLHTISVKGKAITLQARSIPGKEVILAESDDCTVTFYYDRDTSHLFVLYNSGGPTLLDYDVKAGKAHKTYKLPDLFSRPYWPSMMLVIDKHVFVGSEYCIISRSYTKYIDLLHVSLCGDINVIWRSPQPAELIGFHAVSKAPLMVDVVYKMDGKYTSVRLAMTRAACPMVFEERRKNSIAANTELLPGSGLHVATSGTKGYIVNSQLKRMSEDCSLPGRLTYTSCISADHDAFYLVASCTKYTRATSFSNTSYSVLCFYPYIN</sequence>
<keyword evidence="2" id="KW-1185">Reference proteome</keyword>
<accession>A0A7J6MQV1</accession>
<gene>
    <name evidence="1" type="ORF">FOL47_010682</name>
</gene>
<reference evidence="1 2" key="1">
    <citation type="submission" date="2020-04" db="EMBL/GenBank/DDBJ databases">
        <title>Perkinsus chesapeaki whole genome sequence.</title>
        <authorList>
            <person name="Bogema D.R."/>
        </authorList>
    </citation>
    <scope>NUCLEOTIDE SEQUENCE [LARGE SCALE GENOMIC DNA]</scope>
    <source>
        <strain evidence="1">ATCC PRA-425</strain>
    </source>
</reference>
<proteinExistence type="predicted"/>
<dbReference type="EMBL" id="JAAPAO010000085">
    <property type="protein sequence ID" value="KAF4673331.1"/>
    <property type="molecule type" value="Genomic_DNA"/>
</dbReference>
<dbReference type="AlphaFoldDB" id="A0A7J6MQV1"/>
<name>A0A7J6MQV1_PERCH</name>
<evidence type="ECO:0000313" key="1">
    <source>
        <dbReference type="EMBL" id="KAF4673331.1"/>
    </source>
</evidence>
<evidence type="ECO:0000313" key="2">
    <source>
        <dbReference type="Proteomes" id="UP000591131"/>
    </source>
</evidence>
<dbReference type="OrthoDB" id="10404229at2759"/>
<organism evidence="1 2">
    <name type="scientific">Perkinsus chesapeaki</name>
    <name type="common">Clam parasite</name>
    <name type="synonym">Perkinsus andrewsi</name>
    <dbReference type="NCBI Taxonomy" id="330153"/>
    <lineage>
        <taxon>Eukaryota</taxon>
        <taxon>Sar</taxon>
        <taxon>Alveolata</taxon>
        <taxon>Perkinsozoa</taxon>
        <taxon>Perkinsea</taxon>
        <taxon>Perkinsida</taxon>
        <taxon>Perkinsidae</taxon>
        <taxon>Perkinsus</taxon>
    </lineage>
</organism>
<protein>
    <submittedName>
        <fullName evidence="1">Uncharacterized protein</fullName>
    </submittedName>
</protein>
<comment type="caution">
    <text evidence="1">The sequence shown here is derived from an EMBL/GenBank/DDBJ whole genome shotgun (WGS) entry which is preliminary data.</text>
</comment>
<dbReference type="Proteomes" id="UP000591131">
    <property type="component" value="Unassembled WGS sequence"/>
</dbReference>